<organism evidence="2 3">
    <name type="scientific">Tagetes erecta</name>
    <name type="common">African marigold</name>
    <dbReference type="NCBI Taxonomy" id="13708"/>
    <lineage>
        <taxon>Eukaryota</taxon>
        <taxon>Viridiplantae</taxon>
        <taxon>Streptophyta</taxon>
        <taxon>Embryophyta</taxon>
        <taxon>Tracheophyta</taxon>
        <taxon>Spermatophyta</taxon>
        <taxon>Magnoliopsida</taxon>
        <taxon>eudicotyledons</taxon>
        <taxon>Gunneridae</taxon>
        <taxon>Pentapetalae</taxon>
        <taxon>asterids</taxon>
        <taxon>campanulids</taxon>
        <taxon>Asterales</taxon>
        <taxon>Asteraceae</taxon>
        <taxon>Asteroideae</taxon>
        <taxon>Heliantheae alliance</taxon>
        <taxon>Tageteae</taxon>
        <taxon>Tagetes</taxon>
    </lineage>
</organism>
<reference evidence="2" key="1">
    <citation type="journal article" date="2023" name="bioRxiv">
        <title>Improved chromosome-level genome assembly for marigold (Tagetes erecta).</title>
        <authorList>
            <person name="Jiang F."/>
            <person name="Yuan L."/>
            <person name="Wang S."/>
            <person name="Wang H."/>
            <person name="Xu D."/>
            <person name="Wang A."/>
            <person name="Fan W."/>
        </authorList>
    </citation>
    <scope>NUCLEOTIDE SEQUENCE</scope>
    <source>
        <strain evidence="2">WSJ</strain>
        <tissue evidence="2">Leaf</tissue>
    </source>
</reference>
<protein>
    <submittedName>
        <fullName evidence="2">Uncharacterized protein</fullName>
    </submittedName>
</protein>
<dbReference type="Proteomes" id="UP001229421">
    <property type="component" value="Unassembled WGS sequence"/>
</dbReference>
<accession>A0AAD8NSF6</accession>
<dbReference type="AlphaFoldDB" id="A0AAD8NSF6"/>
<sequence>MLLTVASPEKSRRRSVTSLKDEHSQSQSELNAARTKVKEYKGIVLLALFYCATDEDMYMYICIDRTEKMKKKSYTGVPNPYALASPLLLANHLSSKALPKGIEMDAYGENAIIYRIALTQEMNKDNINVDMVENKICVFSGGDINYSIPLPTGIKKAVVKIEVKVYEGVVLVMLMIE</sequence>
<evidence type="ECO:0000313" key="3">
    <source>
        <dbReference type="Proteomes" id="UP001229421"/>
    </source>
</evidence>
<gene>
    <name evidence="2" type="ORF">QVD17_15230</name>
</gene>
<comment type="caution">
    <text evidence="2">The sequence shown here is derived from an EMBL/GenBank/DDBJ whole genome shotgun (WGS) entry which is preliminary data.</text>
</comment>
<dbReference type="EMBL" id="JAUHHV010000004">
    <property type="protein sequence ID" value="KAK1426555.1"/>
    <property type="molecule type" value="Genomic_DNA"/>
</dbReference>
<feature type="region of interest" description="Disordered" evidence="1">
    <location>
        <begin position="1"/>
        <end position="30"/>
    </location>
</feature>
<evidence type="ECO:0000256" key="1">
    <source>
        <dbReference type="SAM" id="MobiDB-lite"/>
    </source>
</evidence>
<name>A0AAD8NSF6_TARER</name>
<evidence type="ECO:0000313" key="2">
    <source>
        <dbReference type="EMBL" id="KAK1426555.1"/>
    </source>
</evidence>
<proteinExistence type="predicted"/>
<keyword evidence="3" id="KW-1185">Reference proteome</keyword>